<dbReference type="Gene3D" id="3.40.630.40">
    <property type="entry name" value="Zn-dependent exopeptidases"/>
    <property type="match status" value="1"/>
</dbReference>
<gene>
    <name evidence="1" type="ORF">UN64_12895</name>
</gene>
<organism evidence="1 2">
    <name type="scientific">Fictibacillus arsenicus</name>
    <dbReference type="NCBI Taxonomy" id="255247"/>
    <lineage>
        <taxon>Bacteria</taxon>
        <taxon>Bacillati</taxon>
        <taxon>Bacillota</taxon>
        <taxon>Bacilli</taxon>
        <taxon>Bacillales</taxon>
        <taxon>Fictibacillaceae</taxon>
        <taxon>Fictibacillus</taxon>
    </lineage>
</organism>
<reference evidence="1 2" key="1">
    <citation type="submission" date="2016-11" db="EMBL/GenBank/DDBJ databases">
        <authorList>
            <person name="Jaros S."/>
            <person name="Januszkiewicz K."/>
            <person name="Wedrychowicz H."/>
        </authorList>
    </citation>
    <scope>NUCLEOTIDE SEQUENCE [LARGE SCALE GENOMIC DNA]</scope>
    <source>
        <strain evidence="1 2">Con a/3</strain>
    </source>
</reference>
<dbReference type="Pfam" id="PF07454">
    <property type="entry name" value="SpoIIP"/>
    <property type="match status" value="1"/>
</dbReference>
<evidence type="ECO:0008006" key="3">
    <source>
        <dbReference type="Google" id="ProtNLM"/>
    </source>
</evidence>
<dbReference type="AlphaFoldDB" id="A0A1V3G948"/>
<dbReference type="Proteomes" id="UP000188597">
    <property type="component" value="Unassembled WGS sequence"/>
</dbReference>
<proteinExistence type="predicted"/>
<comment type="caution">
    <text evidence="1">The sequence shown here is derived from an EMBL/GenBank/DDBJ whole genome shotgun (WGS) entry which is preliminary data.</text>
</comment>
<accession>A0A1V3G948</accession>
<dbReference type="EMBL" id="MQMF01000002">
    <property type="protein sequence ID" value="OOE12931.1"/>
    <property type="molecule type" value="Genomic_DNA"/>
</dbReference>
<sequence>MFTPQLNMKRLPLLLAGAMLFIVIATSFITSFEHKYRLSSSTMHKWLTEFSGEALVYFIGWENRYFTQELPKESEPPALSSILLELSTSIKPGDIRSLLGNELPGFALYDSTIFVAGEGTDYTNIGYESPPPMDLLLSGEDAEVQDIERLQDPEPSEPQNPPNQTTDGNKVAYIYHSHSWESFLPHLKGVTNPDHAIHSKVNITMVGKKLGEELEARGIGSSVDMTNMTEFLRKNNADYRKSYPMSRTLVESAMASNDSLELIFDLHRDSSRRKTTTTTIDGKSYAKILFVIGKGNPHFEKNQAMAQEIHNILNKKYPGISRAVIGKNKSEGTNGVYNQDLSEKALLIEFGGVDNNMDELYRSAEAVAEAVAEYYWKQKDVKAE</sequence>
<evidence type="ECO:0000313" key="1">
    <source>
        <dbReference type="EMBL" id="OOE12931.1"/>
    </source>
</evidence>
<dbReference type="RefSeq" id="WP_245802016.1">
    <property type="nucleotide sequence ID" value="NZ_MQMF01000002.1"/>
</dbReference>
<protein>
    <recommendedName>
        <fullName evidence="3">Stage II sporulation protein P</fullName>
    </recommendedName>
</protein>
<dbReference type="SUPFAM" id="SSF53187">
    <property type="entry name" value="Zn-dependent exopeptidases"/>
    <property type="match status" value="1"/>
</dbReference>
<dbReference type="NCBIfam" id="TIGR02867">
    <property type="entry name" value="spore_II_P"/>
    <property type="match status" value="1"/>
</dbReference>
<evidence type="ECO:0000313" key="2">
    <source>
        <dbReference type="Proteomes" id="UP000188597"/>
    </source>
</evidence>
<dbReference type="InterPro" id="IPR010897">
    <property type="entry name" value="Spore_II_P"/>
</dbReference>
<name>A0A1V3G948_9BACL</name>